<dbReference type="GO" id="GO:0008948">
    <property type="term" value="F:oxaloacetate decarboxylase activity"/>
    <property type="evidence" value="ECO:0007669"/>
    <property type="project" value="TreeGrafter"/>
</dbReference>
<dbReference type="GO" id="GO:0046872">
    <property type="term" value="F:metal ion binding"/>
    <property type="evidence" value="ECO:0007669"/>
    <property type="project" value="UniProtKB-KW"/>
</dbReference>
<evidence type="ECO:0000313" key="3">
    <source>
        <dbReference type="Proteomes" id="UP001172673"/>
    </source>
</evidence>
<feature type="binding site" evidence="1">
    <location>
        <position position="136"/>
    </location>
    <ligand>
        <name>substrate</name>
    </ligand>
</feature>
<dbReference type="PANTHER" id="PTHR33254:SF4">
    <property type="entry name" value="4-HYDROXY-4-METHYL-2-OXOGLUTARATE ALDOLASE 3-RELATED"/>
    <property type="match status" value="1"/>
</dbReference>
<feature type="binding site" evidence="1">
    <location>
        <begin position="114"/>
        <end position="117"/>
    </location>
    <ligand>
        <name>substrate</name>
    </ligand>
</feature>
<dbReference type="AlphaFoldDB" id="A0AA38XJ28"/>
<protein>
    <submittedName>
        <fullName evidence="2">Uncharacterized protein</fullName>
    </submittedName>
</protein>
<dbReference type="SUPFAM" id="SSF89562">
    <property type="entry name" value="RraA-like"/>
    <property type="match status" value="1"/>
</dbReference>
<dbReference type="PANTHER" id="PTHR33254">
    <property type="entry name" value="4-HYDROXY-4-METHYL-2-OXOGLUTARATE ALDOLASE 3-RELATED"/>
    <property type="match status" value="1"/>
</dbReference>
<evidence type="ECO:0000313" key="2">
    <source>
        <dbReference type="EMBL" id="KAJ9614356.1"/>
    </source>
</evidence>
<keyword evidence="3" id="KW-1185">Reference proteome</keyword>
<sequence>MLPDAEVQAVCQSIQKTYTACDVSDALLKLKVPAAGAVVNIAPIRRADVSRRRIVAPVSTVLYVPKSYEGSSSLPDDLPHESNIPKDNHWTELSPPGTVVVIQQPQGQMCALIGDIIATGLKDRGVLGVVAAGRIRDVASCAAICKDGEFQMWSEGFSAAAPSLEIKPWMVDVPLQLGAVSVQPGDIVCADEGDMAIVVIPREQLEQTLALLPILKRASDAVTKEVENGMSLFEATKKHPDFYSNHK</sequence>
<dbReference type="CDD" id="cd16841">
    <property type="entry name" value="RraA_family"/>
    <property type="match status" value="1"/>
</dbReference>
<accession>A0AA38XJ28</accession>
<reference evidence="2" key="1">
    <citation type="submission" date="2022-10" db="EMBL/GenBank/DDBJ databases">
        <title>Culturing micro-colonial fungi from biological soil crusts in the Mojave desert and describing Neophaeococcomyces mojavensis, and introducing the new genera and species Taxawa tesnikishii.</title>
        <authorList>
            <person name="Kurbessoian T."/>
            <person name="Stajich J.E."/>
        </authorList>
    </citation>
    <scope>NUCLEOTIDE SEQUENCE</scope>
    <source>
        <strain evidence="2">TK_41</strain>
    </source>
</reference>
<dbReference type="Proteomes" id="UP001172673">
    <property type="component" value="Unassembled WGS sequence"/>
</dbReference>
<organism evidence="2 3">
    <name type="scientific">Cladophialophora chaetospira</name>
    <dbReference type="NCBI Taxonomy" id="386627"/>
    <lineage>
        <taxon>Eukaryota</taxon>
        <taxon>Fungi</taxon>
        <taxon>Dikarya</taxon>
        <taxon>Ascomycota</taxon>
        <taxon>Pezizomycotina</taxon>
        <taxon>Eurotiomycetes</taxon>
        <taxon>Chaetothyriomycetidae</taxon>
        <taxon>Chaetothyriales</taxon>
        <taxon>Herpotrichiellaceae</taxon>
        <taxon>Cladophialophora</taxon>
    </lineage>
</organism>
<gene>
    <name evidence="2" type="ORF">H2200_002492</name>
</gene>
<comment type="cofactor">
    <cofactor evidence="1">
        <name>Mg(2+)</name>
        <dbReference type="ChEBI" id="CHEBI:18420"/>
    </cofactor>
</comment>
<dbReference type="GO" id="GO:0047443">
    <property type="term" value="F:4-hydroxy-4-methyl-2-oxoglutarate aldolase activity"/>
    <property type="evidence" value="ECO:0007669"/>
    <property type="project" value="TreeGrafter"/>
</dbReference>
<keyword evidence="1" id="KW-0479">Metal-binding</keyword>
<proteinExistence type="predicted"/>
<keyword evidence="1" id="KW-0460">Magnesium</keyword>
<dbReference type="Gene3D" id="3.50.30.40">
    <property type="entry name" value="Ribonuclease E inhibitor RraA/RraA-like"/>
    <property type="match status" value="1"/>
</dbReference>
<name>A0AA38XJ28_9EURO</name>
<evidence type="ECO:0000256" key="1">
    <source>
        <dbReference type="PIRSR" id="PIRSR605493-1"/>
    </source>
</evidence>
<dbReference type="Pfam" id="PF03737">
    <property type="entry name" value="RraA-like"/>
    <property type="match status" value="1"/>
</dbReference>
<dbReference type="InterPro" id="IPR005493">
    <property type="entry name" value="RraA/RraA-like"/>
</dbReference>
<comment type="caution">
    <text evidence="2">The sequence shown here is derived from an EMBL/GenBank/DDBJ whole genome shotgun (WGS) entry which is preliminary data.</text>
</comment>
<dbReference type="EMBL" id="JAPDRK010000003">
    <property type="protein sequence ID" value="KAJ9614356.1"/>
    <property type="molecule type" value="Genomic_DNA"/>
</dbReference>
<dbReference type="InterPro" id="IPR036704">
    <property type="entry name" value="RraA/RraA-like_sf"/>
</dbReference>
<feature type="binding site" evidence="1">
    <location>
        <position position="137"/>
    </location>
    <ligand>
        <name>Mg(2+)</name>
        <dbReference type="ChEBI" id="CHEBI:18420"/>
    </ligand>
</feature>